<dbReference type="KEGG" id="strr:EKD16_18430"/>
<dbReference type="AlphaFoldDB" id="A0A4P6Q593"/>
<evidence type="ECO:0008006" key="3">
    <source>
        <dbReference type="Google" id="ProtNLM"/>
    </source>
</evidence>
<evidence type="ECO:0000313" key="1">
    <source>
        <dbReference type="EMBL" id="QBI55450.1"/>
    </source>
</evidence>
<evidence type="ECO:0000313" key="2">
    <source>
        <dbReference type="Proteomes" id="UP000292235"/>
    </source>
</evidence>
<sequence>MSPSPPDTGSPTCRRIRRCGIRCVWPRTVNGYYKTEPIRGPSRAEKGLWKSVKGVEAATLGWVHWPNTQRLHGYLGDLHPTEYEAPYYAAQRTDRPLVGMTRAESSSDRAVHPT</sequence>
<name>A0A4P6Q593_9ACTN</name>
<dbReference type="Proteomes" id="UP000292235">
    <property type="component" value="Chromosome"/>
</dbReference>
<gene>
    <name evidence="1" type="ORF">EKD16_18430</name>
</gene>
<keyword evidence="2" id="KW-1185">Reference proteome</keyword>
<reference evidence="1 2" key="1">
    <citation type="submission" date="2019-02" db="EMBL/GenBank/DDBJ databases">
        <authorList>
            <person name="Khodamoradi S."/>
            <person name="Hahnke R.L."/>
            <person name="Kaempfer P."/>
            <person name="Schumann P."/>
            <person name="Rohde M."/>
            <person name="Steinert M."/>
            <person name="Luzhetskyy A."/>
            <person name="Wink J."/>
            <person name="Ruckert C."/>
        </authorList>
    </citation>
    <scope>NUCLEOTIDE SEQUENCE [LARGE SCALE GENOMIC DNA]</scope>
    <source>
        <strain evidence="1 2">M2</strain>
    </source>
</reference>
<accession>A0A4P6Q593</accession>
<dbReference type="EMBL" id="CP036455">
    <property type="protein sequence ID" value="QBI55450.1"/>
    <property type="molecule type" value="Genomic_DNA"/>
</dbReference>
<proteinExistence type="predicted"/>
<organism evidence="1 2">
    <name type="scientific">Streptomonospora litoralis</name>
    <dbReference type="NCBI Taxonomy" id="2498135"/>
    <lineage>
        <taxon>Bacteria</taxon>
        <taxon>Bacillati</taxon>
        <taxon>Actinomycetota</taxon>
        <taxon>Actinomycetes</taxon>
        <taxon>Streptosporangiales</taxon>
        <taxon>Nocardiopsidaceae</taxon>
        <taxon>Streptomonospora</taxon>
    </lineage>
</organism>
<protein>
    <recommendedName>
        <fullName evidence="3">Integrase catalytic domain-containing protein</fullName>
    </recommendedName>
</protein>